<feature type="transmembrane region" description="Helical" evidence="2">
    <location>
        <begin position="6"/>
        <end position="27"/>
    </location>
</feature>
<feature type="region of interest" description="Disordered" evidence="1">
    <location>
        <begin position="112"/>
        <end position="142"/>
    </location>
</feature>
<organism evidence="3 4">
    <name type="scientific">Candida verbasci</name>
    <dbReference type="NCBI Taxonomy" id="1227364"/>
    <lineage>
        <taxon>Eukaryota</taxon>
        <taxon>Fungi</taxon>
        <taxon>Dikarya</taxon>
        <taxon>Ascomycota</taxon>
        <taxon>Saccharomycotina</taxon>
        <taxon>Pichiomycetes</taxon>
        <taxon>Debaryomycetaceae</taxon>
        <taxon>Candida/Lodderomyces clade</taxon>
        <taxon>Candida</taxon>
    </lineage>
</organism>
<sequence>MLLHLYIFIFSLIVINCAIITEFGTYINPNPRKYSKCESSDLIKLSNCCNDVLLKLDECKPNDLACECCALQSINQECYNLCPGNPSTNFLTVLLNDCHSLKDVNACSLPFKKGYDEPVPKKSPVEKNKVEDELTETTKKSN</sequence>
<gene>
    <name evidence="3" type="ORF">CANVERA_P3614</name>
</gene>
<evidence type="ECO:0000256" key="2">
    <source>
        <dbReference type="SAM" id="Phobius"/>
    </source>
</evidence>
<evidence type="ECO:0000313" key="4">
    <source>
        <dbReference type="Proteomes" id="UP001152885"/>
    </source>
</evidence>
<dbReference type="AlphaFoldDB" id="A0A9W4XB56"/>
<name>A0A9W4XB56_9ASCO</name>
<accession>A0A9W4XB56</accession>
<dbReference type="OrthoDB" id="4087523at2759"/>
<evidence type="ECO:0000313" key="3">
    <source>
        <dbReference type="EMBL" id="CAI5759105.1"/>
    </source>
</evidence>
<dbReference type="EMBL" id="CANTUO010000004">
    <property type="protein sequence ID" value="CAI5759105.1"/>
    <property type="molecule type" value="Genomic_DNA"/>
</dbReference>
<keyword evidence="2" id="KW-0472">Membrane</keyword>
<keyword evidence="4" id="KW-1185">Reference proteome</keyword>
<dbReference type="Proteomes" id="UP001152885">
    <property type="component" value="Unassembled WGS sequence"/>
</dbReference>
<reference evidence="3" key="1">
    <citation type="submission" date="2022-12" db="EMBL/GenBank/DDBJ databases">
        <authorList>
            <person name="Brejova B."/>
        </authorList>
    </citation>
    <scope>NUCLEOTIDE SEQUENCE</scope>
</reference>
<proteinExistence type="predicted"/>
<protein>
    <submittedName>
        <fullName evidence="3">Uncharacterized protein</fullName>
    </submittedName>
</protein>
<keyword evidence="2" id="KW-0812">Transmembrane</keyword>
<feature type="compositionally biased region" description="Basic and acidic residues" evidence="1">
    <location>
        <begin position="113"/>
        <end position="142"/>
    </location>
</feature>
<keyword evidence="2" id="KW-1133">Transmembrane helix</keyword>
<comment type="caution">
    <text evidence="3">The sequence shown here is derived from an EMBL/GenBank/DDBJ whole genome shotgun (WGS) entry which is preliminary data.</text>
</comment>
<evidence type="ECO:0000256" key="1">
    <source>
        <dbReference type="SAM" id="MobiDB-lite"/>
    </source>
</evidence>